<name>A0A1H1U7G0_9ACTN</name>
<accession>A0A1H1U7G0</accession>
<keyword evidence="2" id="KW-1185">Reference proteome</keyword>
<dbReference type="STRING" id="642780.SAMN04488570_2441"/>
<organism evidence="1 2">
    <name type="scientific">Nocardioides scoriae</name>
    <dbReference type="NCBI Taxonomy" id="642780"/>
    <lineage>
        <taxon>Bacteria</taxon>
        <taxon>Bacillati</taxon>
        <taxon>Actinomycetota</taxon>
        <taxon>Actinomycetes</taxon>
        <taxon>Propionibacteriales</taxon>
        <taxon>Nocardioidaceae</taxon>
        <taxon>Nocardioides</taxon>
    </lineage>
</organism>
<gene>
    <name evidence="1" type="ORF">SAMN04488570_2441</name>
</gene>
<dbReference type="EMBL" id="LT629757">
    <property type="protein sequence ID" value="SDS68438.1"/>
    <property type="molecule type" value="Genomic_DNA"/>
</dbReference>
<protein>
    <submittedName>
        <fullName evidence="1">Uncharacterized protein</fullName>
    </submittedName>
</protein>
<evidence type="ECO:0000313" key="2">
    <source>
        <dbReference type="Proteomes" id="UP000198859"/>
    </source>
</evidence>
<evidence type="ECO:0000313" key="1">
    <source>
        <dbReference type="EMBL" id="SDS68438.1"/>
    </source>
</evidence>
<reference evidence="2" key="1">
    <citation type="submission" date="2016-10" db="EMBL/GenBank/DDBJ databases">
        <authorList>
            <person name="Varghese N."/>
            <person name="Submissions S."/>
        </authorList>
    </citation>
    <scope>NUCLEOTIDE SEQUENCE [LARGE SCALE GENOMIC DNA]</scope>
    <source>
        <strain evidence="2">DSM 22127</strain>
    </source>
</reference>
<dbReference type="AlphaFoldDB" id="A0A1H1U7G0"/>
<sequence length="50" mass="5376">MPAATYDASYLIRDRVRGGEVVGLVRVLLRSVVTGWLHAFSGGYVLSAPV</sequence>
<dbReference type="Proteomes" id="UP000198859">
    <property type="component" value="Chromosome I"/>
</dbReference>
<proteinExistence type="predicted"/>